<dbReference type="EMBL" id="JARJLG010000046">
    <property type="protein sequence ID" value="KAJ7761223.1"/>
    <property type="molecule type" value="Genomic_DNA"/>
</dbReference>
<feature type="non-terminal residue" evidence="1">
    <location>
        <position position="1"/>
    </location>
</feature>
<dbReference type="Proteomes" id="UP001215280">
    <property type="component" value="Unassembled WGS sequence"/>
</dbReference>
<keyword evidence="2" id="KW-1185">Reference proteome</keyword>
<comment type="caution">
    <text evidence="1">The sequence shown here is derived from an EMBL/GenBank/DDBJ whole genome shotgun (WGS) entry which is preliminary data.</text>
</comment>
<evidence type="ECO:0000313" key="2">
    <source>
        <dbReference type="Proteomes" id="UP001215280"/>
    </source>
</evidence>
<proteinExistence type="predicted"/>
<gene>
    <name evidence="1" type="ORF">DFH07DRAFT_692296</name>
</gene>
<dbReference type="AlphaFoldDB" id="A0AAD7JCX1"/>
<sequence>WLRAVNAALTCEQPLTDKIRFGTLKLNKQLILNTWSGILMDEDSLLDDWTYKGVLV</sequence>
<protein>
    <submittedName>
        <fullName evidence="1">Uncharacterized protein</fullName>
    </submittedName>
</protein>
<evidence type="ECO:0000313" key="1">
    <source>
        <dbReference type="EMBL" id="KAJ7761223.1"/>
    </source>
</evidence>
<reference evidence="1" key="1">
    <citation type="submission" date="2023-03" db="EMBL/GenBank/DDBJ databases">
        <title>Massive genome expansion in bonnet fungi (Mycena s.s.) driven by repeated elements and novel gene families across ecological guilds.</title>
        <authorList>
            <consortium name="Lawrence Berkeley National Laboratory"/>
            <person name="Harder C.B."/>
            <person name="Miyauchi S."/>
            <person name="Viragh M."/>
            <person name="Kuo A."/>
            <person name="Thoen E."/>
            <person name="Andreopoulos B."/>
            <person name="Lu D."/>
            <person name="Skrede I."/>
            <person name="Drula E."/>
            <person name="Henrissat B."/>
            <person name="Morin E."/>
            <person name="Kohler A."/>
            <person name="Barry K."/>
            <person name="LaButti K."/>
            <person name="Morin E."/>
            <person name="Salamov A."/>
            <person name="Lipzen A."/>
            <person name="Mereny Z."/>
            <person name="Hegedus B."/>
            <person name="Baldrian P."/>
            <person name="Stursova M."/>
            <person name="Weitz H."/>
            <person name="Taylor A."/>
            <person name="Grigoriev I.V."/>
            <person name="Nagy L.G."/>
            <person name="Martin F."/>
            <person name="Kauserud H."/>
        </authorList>
    </citation>
    <scope>NUCLEOTIDE SEQUENCE</scope>
    <source>
        <strain evidence="1">CBHHK188m</strain>
    </source>
</reference>
<feature type="non-terminal residue" evidence="1">
    <location>
        <position position="56"/>
    </location>
</feature>
<accession>A0AAD7JCX1</accession>
<name>A0AAD7JCX1_9AGAR</name>
<organism evidence="1 2">
    <name type="scientific">Mycena maculata</name>
    <dbReference type="NCBI Taxonomy" id="230809"/>
    <lineage>
        <taxon>Eukaryota</taxon>
        <taxon>Fungi</taxon>
        <taxon>Dikarya</taxon>
        <taxon>Basidiomycota</taxon>
        <taxon>Agaricomycotina</taxon>
        <taxon>Agaricomycetes</taxon>
        <taxon>Agaricomycetidae</taxon>
        <taxon>Agaricales</taxon>
        <taxon>Marasmiineae</taxon>
        <taxon>Mycenaceae</taxon>
        <taxon>Mycena</taxon>
    </lineage>
</organism>